<dbReference type="InterPro" id="IPR011127">
    <property type="entry name" value="Dala_Dala_lig_N"/>
</dbReference>
<evidence type="ECO:0000256" key="5">
    <source>
        <dbReference type="ARBA" id="ARBA00004752"/>
    </source>
</evidence>
<evidence type="ECO:0000256" key="1">
    <source>
        <dbReference type="ARBA" id="ARBA00001936"/>
    </source>
</evidence>
<dbReference type="HAMAP" id="MF_00047">
    <property type="entry name" value="Dala_Dala_lig"/>
    <property type="match status" value="1"/>
</dbReference>
<feature type="domain" description="ATP-grasp" evidence="19">
    <location>
        <begin position="111"/>
        <end position="307"/>
    </location>
</feature>
<dbReference type="InterPro" id="IPR011095">
    <property type="entry name" value="Dala_Dala_lig_C"/>
</dbReference>
<dbReference type="GO" id="GO:0008716">
    <property type="term" value="F:D-alanine-D-alanine ligase activity"/>
    <property type="evidence" value="ECO:0007669"/>
    <property type="project" value="UniProtKB-EC"/>
</dbReference>
<comment type="subcellular location">
    <subcellularLocation>
        <location evidence="4 16">Cytoplasm</location>
    </subcellularLocation>
</comment>
<dbReference type="PIRSF" id="PIRSF039102">
    <property type="entry name" value="Ddl/VanB"/>
    <property type="match status" value="1"/>
</dbReference>
<sequence length="339" mass="35308">MNESIQALGRVMVLMGGWSAEREVSLASGRAVLEGLLSRGVDAIGVDLNRAGARDLGRRLVNQSIDRVFIALHGRGGEDGQVQALLDLNEVPYSGSGMAASAVGMDKVLCKRIWRDAGLDTPAFAVVDGLAAAREAAETLGWPVIIKPTADGSSVGVSKVDDPAGVEPAFRDAAAHGEVMVEQFIAGGEYTVAILGQQRLPAIRIEASAEHAFYDYQAKYEAEDTGYRIPCGLADEEEARLAEAARTAFALIGARGWGRVDFIRDAEGRHWLIEVNTVPGMTSHSLVPMAARAVGLDFPGLCVAILEQTLASGASGASGASRAHPAGASTGGESADGAV</sequence>
<dbReference type="SUPFAM" id="SSF56059">
    <property type="entry name" value="Glutathione synthetase ATP-binding domain-like"/>
    <property type="match status" value="1"/>
</dbReference>
<dbReference type="Gene3D" id="3.30.1490.20">
    <property type="entry name" value="ATP-grasp fold, A domain"/>
    <property type="match status" value="1"/>
</dbReference>
<keyword evidence="14 16" id="KW-0961">Cell wall biogenesis/degradation</keyword>
<keyword evidence="10 17" id="KW-0547">Nucleotide-binding</keyword>
<evidence type="ECO:0000256" key="12">
    <source>
        <dbReference type="ARBA" id="ARBA00022960"/>
    </source>
</evidence>
<keyword evidence="21" id="KW-1185">Reference proteome</keyword>
<dbReference type="Pfam" id="PF07478">
    <property type="entry name" value="Dala_Dala_lig_C"/>
    <property type="match status" value="1"/>
</dbReference>
<evidence type="ECO:0000256" key="9">
    <source>
        <dbReference type="ARBA" id="ARBA00022598"/>
    </source>
</evidence>
<dbReference type="SUPFAM" id="SSF52440">
    <property type="entry name" value="PreATP-grasp domain"/>
    <property type="match status" value="1"/>
</dbReference>
<evidence type="ECO:0000256" key="4">
    <source>
        <dbReference type="ARBA" id="ARBA00004496"/>
    </source>
</evidence>
<evidence type="ECO:0000256" key="2">
    <source>
        <dbReference type="ARBA" id="ARBA00001946"/>
    </source>
</evidence>
<dbReference type="NCBIfam" id="NF002378">
    <property type="entry name" value="PRK01372.1"/>
    <property type="match status" value="1"/>
</dbReference>
<name>A0ABZ0YW25_9GAMM</name>
<dbReference type="InterPro" id="IPR013815">
    <property type="entry name" value="ATP_grasp_subdomain_1"/>
</dbReference>
<accession>A0ABZ0YW25</accession>
<evidence type="ECO:0000256" key="11">
    <source>
        <dbReference type="ARBA" id="ARBA00022840"/>
    </source>
</evidence>
<evidence type="ECO:0000256" key="3">
    <source>
        <dbReference type="ARBA" id="ARBA00003921"/>
    </source>
</evidence>
<evidence type="ECO:0000313" key="21">
    <source>
        <dbReference type="Proteomes" id="UP001327459"/>
    </source>
</evidence>
<dbReference type="InterPro" id="IPR000291">
    <property type="entry name" value="D-Ala_lig_Van_CS"/>
</dbReference>
<comment type="pathway">
    <text evidence="5 16">Cell wall biogenesis; peptidoglycan biosynthesis.</text>
</comment>
<comment type="catalytic activity">
    <reaction evidence="15 16">
        <text>2 D-alanine + ATP = D-alanyl-D-alanine + ADP + phosphate + H(+)</text>
        <dbReference type="Rhea" id="RHEA:11224"/>
        <dbReference type="ChEBI" id="CHEBI:15378"/>
        <dbReference type="ChEBI" id="CHEBI:30616"/>
        <dbReference type="ChEBI" id="CHEBI:43474"/>
        <dbReference type="ChEBI" id="CHEBI:57416"/>
        <dbReference type="ChEBI" id="CHEBI:57822"/>
        <dbReference type="ChEBI" id="CHEBI:456216"/>
        <dbReference type="EC" id="6.3.2.4"/>
    </reaction>
</comment>
<dbReference type="Gene3D" id="3.40.50.20">
    <property type="match status" value="1"/>
</dbReference>
<dbReference type="Pfam" id="PF01820">
    <property type="entry name" value="Dala_Dala_lig_N"/>
    <property type="match status" value="1"/>
</dbReference>
<evidence type="ECO:0000313" key="20">
    <source>
        <dbReference type="EMBL" id="WQH15963.1"/>
    </source>
</evidence>
<dbReference type="PROSITE" id="PS50975">
    <property type="entry name" value="ATP_GRASP"/>
    <property type="match status" value="1"/>
</dbReference>
<evidence type="ECO:0000256" key="10">
    <source>
        <dbReference type="ARBA" id="ARBA00022741"/>
    </source>
</evidence>
<dbReference type="PROSITE" id="PS00844">
    <property type="entry name" value="DALA_DALA_LIGASE_2"/>
    <property type="match status" value="1"/>
</dbReference>
<dbReference type="EMBL" id="CP140153">
    <property type="protein sequence ID" value="WQH15963.1"/>
    <property type="molecule type" value="Genomic_DNA"/>
</dbReference>
<comment type="cofactor">
    <cofactor evidence="1">
        <name>Mn(2+)</name>
        <dbReference type="ChEBI" id="CHEBI:29035"/>
    </cofactor>
</comment>
<keyword evidence="9 16" id="KW-0436">Ligase</keyword>
<keyword evidence="11 17" id="KW-0067">ATP-binding</keyword>
<dbReference type="EC" id="6.3.2.4" evidence="7 16"/>
<dbReference type="RefSeq" id="WP_322520986.1">
    <property type="nucleotide sequence ID" value="NZ_CP140153.1"/>
</dbReference>
<dbReference type="Proteomes" id="UP001327459">
    <property type="component" value="Chromosome"/>
</dbReference>
<gene>
    <name evidence="16" type="primary">ddl</name>
    <name evidence="20" type="ORF">SR882_09370</name>
</gene>
<evidence type="ECO:0000256" key="16">
    <source>
        <dbReference type="HAMAP-Rule" id="MF_00047"/>
    </source>
</evidence>
<evidence type="ECO:0000259" key="19">
    <source>
        <dbReference type="PROSITE" id="PS50975"/>
    </source>
</evidence>
<keyword evidence="13 16" id="KW-0573">Peptidoglycan synthesis</keyword>
<evidence type="ECO:0000256" key="15">
    <source>
        <dbReference type="ARBA" id="ARBA00047614"/>
    </source>
</evidence>
<dbReference type="InterPro" id="IPR005905">
    <property type="entry name" value="D_ala_D_ala"/>
</dbReference>
<feature type="compositionally biased region" description="Low complexity" evidence="18">
    <location>
        <begin position="315"/>
        <end position="328"/>
    </location>
</feature>
<dbReference type="PANTHER" id="PTHR23132:SF23">
    <property type="entry name" value="D-ALANINE--D-ALANINE LIGASE B"/>
    <property type="match status" value="1"/>
</dbReference>
<dbReference type="InterPro" id="IPR016185">
    <property type="entry name" value="PreATP-grasp_dom_sf"/>
</dbReference>
<dbReference type="PROSITE" id="PS00843">
    <property type="entry name" value="DALA_DALA_LIGASE_1"/>
    <property type="match status" value="1"/>
</dbReference>
<evidence type="ECO:0000256" key="7">
    <source>
        <dbReference type="ARBA" id="ARBA00012216"/>
    </source>
</evidence>
<comment type="function">
    <text evidence="3 16">Cell wall formation.</text>
</comment>
<evidence type="ECO:0000256" key="13">
    <source>
        <dbReference type="ARBA" id="ARBA00022984"/>
    </source>
</evidence>
<organism evidence="20 21">
    <name type="scientific">Guyparkeria halophila</name>
    <dbReference type="NCBI Taxonomy" id="47960"/>
    <lineage>
        <taxon>Bacteria</taxon>
        <taxon>Pseudomonadati</taxon>
        <taxon>Pseudomonadota</taxon>
        <taxon>Gammaproteobacteria</taxon>
        <taxon>Chromatiales</taxon>
        <taxon>Thioalkalibacteraceae</taxon>
        <taxon>Guyparkeria</taxon>
    </lineage>
</organism>
<keyword evidence="8 16" id="KW-0963">Cytoplasm</keyword>
<reference evidence="20 21" key="1">
    <citation type="submission" date="2023-11" db="EMBL/GenBank/DDBJ databases">
        <title>MicrobeMod: A computational toolkit for identifying prokaryotic methylation and restriction-modification with nanopore sequencing.</title>
        <authorList>
            <person name="Crits-Christoph A."/>
            <person name="Kang S.C."/>
            <person name="Lee H."/>
            <person name="Ostrov N."/>
        </authorList>
    </citation>
    <scope>NUCLEOTIDE SEQUENCE [LARGE SCALE GENOMIC DNA]</scope>
    <source>
        <strain evidence="20 21">ATCC 49870</strain>
    </source>
</reference>
<evidence type="ECO:0000256" key="18">
    <source>
        <dbReference type="SAM" id="MobiDB-lite"/>
    </source>
</evidence>
<comment type="cofactor">
    <cofactor evidence="2">
        <name>Mg(2+)</name>
        <dbReference type="ChEBI" id="CHEBI:18420"/>
    </cofactor>
</comment>
<proteinExistence type="inferred from homology"/>
<evidence type="ECO:0000256" key="8">
    <source>
        <dbReference type="ARBA" id="ARBA00022490"/>
    </source>
</evidence>
<evidence type="ECO:0000256" key="14">
    <source>
        <dbReference type="ARBA" id="ARBA00023316"/>
    </source>
</evidence>
<evidence type="ECO:0000256" key="17">
    <source>
        <dbReference type="PROSITE-ProRule" id="PRU00409"/>
    </source>
</evidence>
<comment type="similarity">
    <text evidence="6 16">Belongs to the D-alanine--D-alanine ligase family.</text>
</comment>
<dbReference type="InterPro" id="IPR011761">
    <property type="entry name" value="ATP-grasp"/>
</dbReference>
<protein>
    <recommendedName>
        <fullName evidence="7 16">D-alanine--D-alanine ligase</fullName>
        <ecNumber evidence="7 16">6.3.2.4</ecNumber>
    </recommendedName>
    <alternativeName>
        <fullName evidence="16">D-Ala-D-Ala ligase</fullName>
    </alternativeName>
    <alternativeName>
        <fullName evidence="16">D-alanylalanine synthetase</fullName>
    </alternativeName>
</protein>
<keyword evidence="12 16" id="KW-0133">Cell shape</keyword>
<dbReference type="NCBIfam" id="TIGR01205">
    <property type="entry name" value="D_ala_D_alaTIGR"/>
    <property type="match status" value="1"/>
</dbReference>
<evidence type="ECO:0000256" key="6">
    <source>
        <dbReference type="ARBA" id="ARBA00010871"/>
    </source>
</evidence>
<dbReference type="Gene3D" id="3.30.470.20">
    <property type="entry name" value="ATP-grasp fold, B domain"/>
    <property type="match status" value="1"/>
</dbReference>
<dbReference type="PANTHER" id="PTHR23132">
    <property type="entry name" value="D-ALANINE--D-ALANINE LIGASE"/>
    <property type="match status" value="1"/>
</dbReference>
<feature type="region of interest" description="Disordered" evidence="18">
    <location>
        <begin position="315"/>
        <end position="339"/>
    </location>
</feature>